<dbReference type="GO" id="GO:0046872">
    <property type="term" value="F:metal ion binding"/>
    <property type="evidence" value="ECO:0007669"/>
    <property type="project" value="UniProtKB-KW"/>
</dbReference>
<evidence type="ECO:0008006" key="4">
    <source>
        <dbReference type="Google" id="ProtNLM"/>
    </source>
</evidence>
<evidence type="ECO:0000313" key="3">
    <source>
        <dbReference type="Proteomes" id="UP000323521"/>
    </source>
</evidence>
<dbReference type="InterPro" id="IPR058739">
    <property type="entry name" value="NicX"/>
</dbReference>
<dbReference type="PANTHER" id="PTHR34448:SF1">
    <property type="entry name" value="BLL6088 PROTEIN"/>
    <property type="match status" value="1"/>
</dbReference>
<dbReference type="EMBL" id="CP017634">
    <property type="protein sequence ID" value="ATW24648.1"/>
    <property type="molecule type" value="Genomic_DNA"/>
</dbReference>
<organism evidence="2 3">
    <name type="scientific">Formimonas warabiya</name>
    <dbReference type="NCBI Taxonomy" id="1761012"/>
    <lineage>
        <taxon>Bacteria</taxon>
        <taxon>Bacillati</taxon>
        <taxon>Bacillota</taxon>
        <taxon>Clostridia</taxon>
        <taxon>Eubacteriales</taxon>
        <taxon>Peptococcaceae</taxon>
        <taxon>Candidatus Formimonas</taxon>
    </lineage>
</organism>
<dbReference type="AlphaFoldDB" id="A0A3G1KQC7"/>
<sequence length="352" mass="38492">MYDFELTKVCYKLLNEILGGKPGETVAITCDTKSHMDVVNATAQAAVMLGMHPLVLRQETPRGVAKAGDIDTPIKPLAAAIANADIWIEYNYMWMIYSTVYDRALQRPAHERPRYICLNGANPELLMRNIGRVDLAALKEFMWEVTTITKEGKNFHITSPAGTDLTFTNSPLRGVDCSCGDITEPGKIDMMPGQIGWCPEFDTINGTMVIDGALTPPLGKLSNPVKLKIEKGFITHISGEGTEHKVFADWLRSYHDPGMYRLAHICYGFGPGALLSGDIVEDERVWGCTEWGFGNISDDMLPDIPGGLPAATHSDGINLNCSVWIDGAQLLDKGVVVGPTEKIVNLAKKLGK</sequence>
<evidence type="ECO:0000313" key="2">
    <source>
        <dbReference type="EMBL" id="ATW24648.1"/>
    </source>
</evidence>
<keyword evidence="1" id="KW-0479">Metal-binding</keyword>
<dbReference type="KEGG" id="fwa:DCMF_07525"/>
<dbReference type="Pfam" id="PF26233">
    <property type="entry name" value="NicX"/>
    <property type="match status" value="1"/>
</dbReference>
<dbReference type="OrthoDB" id="9803993at2"/>
<reference evidence="2 3" key="1">
    <citation type="submission" date="2016-10" db="EMBL/GenBank/DDBJ databases">
        <title>Complete Genome Sequence of Peptococcaceae strain DCMF.</title>
        <authorList>
            <person name="Edwards R.J."/>
            <person name="Holland S.I."/>
            <person name="Deshpande N.P."/>
            <person name="Wong Y.K."/>
            <person name="Ertan H."/>
            <person name="Manefield M."/>
            <person name="Russell T.L."/>
            <person name="Lee M.J."/>
        </authorList>
    </citation>
    <scope>NUCLEOTIDE SEQUENCE [LARGE SCALE GENOMIC DNA]</scope>
    <source>
        <strain evidence="2 3">DCMF</strain>
    </source>
</reference>
<dbReference type="Proteomes" id="UP000323521">
    <property type="component" value="Chromosome"/>
</dbReference>
<dbReference type="InterPro" id="IPR052170">
    <property type="entry name" value="M29_Exopeptidase"/>
</dbReference>
<dbReference type="RefSeq" id="WP_148133862.1">
    <property type="nucleotide sequence ID" value="NZ_CP017634.1"/>
</dbReference>
<dbReference type="SUPFAM" id="SSF144052">
    <property type="entry name" value="Thermophilic metalloprotease-like"/>
    <property type="match status" value="1"/>
</dbReference>
<name>A0A3G1KQC7_FORW1</name>
<proteinExistence type="predicted"/>
<evidence type="ECO:0000256" key="1">
    <source>
        <dbReference type="ARBA" id="ARBA00022723"/>
    </source>
</evidence>
<dbReference type="PANTHER" id="PTHR34448">
    <property type="entry name" value="AMINOPEPTIDASE"/>
    <property type="match status" value="1"/>
</dbReference>
<protein>
    <recommendedName>
        <fullName evidence="4">Aminopeptidase</fullName>
    </recommendedName>
</protein>
<keyword evidence="3" id="KW-1185">Reference proteome</keyword>
<accession>A0A3G1KQC7</accession>
<gene>
    <name evidence="2" type="ORF">DCMF_07525</name>
</gene>